<name>A0ABS1GIL0_9AQUI</name>
<proteinExistence type="predicted"/>
<evidence type="ECO:0000313" key="3">
    <source>
        <dbReference type="EMBL" id="MBK3332776.1"/>
    </source>
</evidence>
<dbReference type="PANTHER" id="PTHR24104">
    <property type="entry name" value="E3 UBIQUITIN-PROTEIN LIGASE NHLRC1-RELATED"/>
    <property type="match status" value="1"/>
</dbReference>
<dbReference type="Gene3D" id="2.120.10.30">
    <property type="entry name" value="TolB, C-terminal domain"/>
    <property type="match status" value="3"/>
</dbReference>
<gene>
    <name evidence="3" type="ORF">GWK41_06810</name>
</gene>
<dbReference type="SUPFAM" id="SSF101898">
    <property type="entry name" value="NHL repeat"/>
    <property type="match status" value="1"/>
</dbReference>
<sequence>MSDMPRKIIGKFLALFVIGIVIYSCGGAKKPQKIEKVFWPLPPEEPRILYLGSYHGESDFKGKSALDVLLGEPEKEIPRNLIKPYGVAARFGRIMAGDTVAAVVFVIDPKNKKISFIGDKAMGKLRIPVGIDIDRKGRVYVADAKSQRIFVYDLKGKFITAIGEPEGPGKLERPAGIAINEKNQRLYVVDVMDHRVKVYSLRDGSFLFAFGKRGRKEGEFNFPTNIAVDRRNGNVAIVDTMNFRVQIFDQDGKFLRTFGKLGIVPGTFARPKGIGIDSEGHIYVADAAFNNIQIFDDKGNLLLWIGKFGFGPGEFNLPAGLYVDRADRIYVADSMNKRVQVFQYLSEAWKKKYPEKYRELKLYKPSNLKKAQEK</sequence>
<dbReference type="InterPro" id="IPR001258">
    <property type="entry name" value="NHL_repeat"/>
</dbReference>
<dbReference type="Pfam" id="PF17170">
    <property type="entry name" value="DUF5128"/>
    <property type="match status" value="2"/>
</dbReference>
<feature type="repeat" description="NHL" evidence="2">
    <location>
        <begin position="207"/>
        <end position="251"/>
    </location>
</feature>
<feature type="repeat" description="NHL" evidence="2">
    <location>
        <begin position="167"/>
        <end position="202"/>
    </location>
</feature>
<feature type="repeat" description="NHL" evidence="2">
    <location>
        <begin position="255"/>
        <end position="298"/>
    </location>
</feature>
<evidence type="ECO:0000313" key="4">
    <source>
        <dbReference type="Proteomes" id="UP000772812"/>
    </source>
</evidence>
<reference evidence="3 4" key="1">
    <citation type="journal article" date="2021" name="Syst. Appl. Microbiol.">
        <title>Persephonella atlantica sp. nov.: How to adapt to physico-chemical gradients in high temperature hydrothermal habitats.</title>
        <authorList>
            <person name="Francois D.X."/>
            <person name="Godfroy A."/>
            <person name="Mathien C."/>
            <person name="Aube J."/>
            <person name="Cathalot C."/>
            <person name="Lesongeur F."/>
            <person name="L'Haridon S."/>
            <person name="Philippon X."/>
            <person name="Roussel E.G."/>
        </authorList>
    </citation>
    <scope>NUCLEOTIDE SEQUENCE [LARGE SCALE GENOMIC DNA]</scope>
    <source>
        <strain evidence="3 4">MO1340</strain>
    </source>
</reference>
<dbReference type="InterPro" id="IPR050952">
    <property type="entry name" value="TRIM-NHL_E3_ligases"/>
</dbReference>
<keyword evidence="1" id="KW-0677">Repeat</keyword>
<dbReference type="InterPro" id="IPR011042">
    <property type="entry name" value="6-blade_b-propeller_TolB-like"/>
</dbReference>
<evidence type="ECO:0000256" key="1">
    <source>
        <dbReference type="ARBA" id="ARBA00022737"/>
    </source>
</evidence>
<dbReference type="Proteomes" id="UP000772812">
    <property type="component" value="Unassembled WGS sequence"/>
</dbReference>
<feature type="repeat" description="NHL" evidence="2">
    <location>
        <begin position="305"/>
        <end position="345"/>
    </location>
</feature>
<dbReference type="Pfam" id="PF01436">
    <property type="entry name" value="NHL"/>
    <property type="match status" value="1"/>
</dbReference>
<dbReference type="PANTHER" id="PTHR24104:SF25">
    <property type="entry name" value="PROTEIN LIN-41"/>
    <property type="match status" value="1"/>
</dbReference>
<comment type="caution">
    <text evidence="3">The sequence shown here is derived from an EMBL/GenBank/DDBJ whole genome shotgun (WGS) entry which is preliminary data.</text>
</comment>
<keyword evidence="4" id="KW-1185">Reference proteome</keyword>
<dbReference type="PROSITE" id="PS51257">
    <property type="entry name" value="PROKAR_LIPOPROTEIN"/>
    <property type="match status" value="1"/>
</dbReference>
<dbReference type="PROSITE" id="PS51125">
    <property type="entry name" value="NHL"/>
    <property type="match status" value="5"/>
</dbReference>
<organism evidence="3 4">
    <name type="scientific">Persephonella atlantica</name>
    <dbReference type="NCBI Taxonomy" id="2699429"/>
    <lineage>
        <taxon>Bacteria</taxon>
        <taxon>Pseudomonadati</taxon>
        <taxon>Aquificota</taxon>
        <taxon>Aquificia</taxon>
        <taxon>Aquificales</taxon>
        <taxon>Hydrogenothermaceae</taxon>
        <taxon>Persephonella</taxon>
    </lineage>
</organism>
<dbReference type="RefSeq" id="WP_200674191.1">
    <property type="nucleotide sequence ID" value="NZ_JAACYA010000002.1"/>
</dbReference>
<feature type="repeat" description="NHL" evidence="2">
    <location>
        <begin position="123"/>
        <end position="155"/>
    </location>
</feature>
<evidence type="ECO:0000256" key="2">
    <source>
        <dbReference type="PROSITE-ProRule" id="PRU00504"/>
    </source>
</evidence>
<dbReference type="CDD" id="cd14962">
    <property type="entry name" value="NHL_like_6"/>
    <property type="match status" value="1"/>
</dbReference>
<dbReference type="EMBL" id="JAACYA010000002">
    <property type="protein sequence ID" value="MBK3332776.1"/>
    <property type="molecule type" value="Genomic_DNA"/>
</dbReference>
<accession>A0ABS1GIL0</accession>
<protein>
    <submittedName>
        <fullName evidence="3">6-bladed beta-propeller</fullName>
    </submittedName>
</protein>